<dbReference type="InterPro" id="IPR024047">
    <property type="entry name" value="MM3350-like_sf"/>
</dbReference>
<evidence type="ECO:0000259" key="2">
    <source>
        <dbReference type="Pfam" id="PF07929"/>
    </source>
</evidence>
<reference evidence="3 4" key="1">
    <citation type="submission" date="2019-02" db="EMBL/GenBank/DDBJ databases">
        <title>Draft genome sequence of Amycolatopsis sp. 8-3EHSu isolated from roots of Suaeda maritima.</title>
        <authorList>
            <person name="Duangmal K."/>
            <person name="Chantavorakit T."/>
        </authorList>
    </citation>
    <scope>NUCLEOTIDE SEQUENCE [LARGE SCALE GENOMIC DNA]</scope>
    <source>
        <strain evidence="3 4">8-3EHSu</strain>
    </source>
</reference>
<sequence length="396" mass="44079">MSPVSKGRKRKPGNRARKTGTRRERPGVSASPLEMKLPEHGVDVAAYLEDLPPQASVDEIQEVLDRRMFVMPYYGTTIRGEDYPRLNPADPDERRLLIEGEHPEYHDALADPAWDGEIDGVNPRLHLAMHEVIANQLWADDPPEAWRAARRLRGQGTDRHDVLHELMGVMVEHMHPTVVRHEPFDPEAYRRALNGLGGDSAAVAGRPPSHKTYRIKVSIAGSEPMIWRRLSLPGDTTLDVLHRVIQVAFGWEDCHLHAFEAKGRRYAAMTYEPLEGALDERAVTLAELAPRKSSRLRYTYDFGDDWVHDIVVEATEPMRGEPTVVCLDAGRAGPPEDSGGVWGYLDLLEAVADPAHPEHDDRLEWLGEGFDPAAVDRDAINAMLAACGSSMTGTAL</sequence>
<dbReference type="InterPro" id="IPR014993">
    <property type="entry name" value="DUF1841"/>
</dbReference>
<dbReference type="OrthoDB" id="9816539at2"/>
<dbReference type="Pfam" id="PF08897">
    <property type="entry name" value="DUF1841"/>
    <property type="match status" value="1"/>
</dbReference>
<dbReference type="Pfam" id="PF07929">
    <property type="entry name" value="PRiA4_ORF3"/>
    <property type="match status" value="1"/>
</dbReference>
<proteinExistence type="predicted"/>
<name>A0A4Q7IXY0_9PSEU</name>
<organism evidence="3 4">
    <name type="scientific">Amycolatopsis suaedae</name>
    <dbReference type="NCBI Taxonomy" id="2510978"/>
    <lineage>
        <taxon>Bacteria</taxon>
        <taxon>Bacillati</taxon>
        <taxon>Actinomycetota</taxon>
        <taxon>Actinomycetes</taxon>
        <taxon>Pseudonocardiales</taxon>
        <taxon>Pseudonocardiaceae</taxon>
        <taxon>Amycolatopsis</taxon>
    </lineage>
</organism>
<evidence type="ECO:0000313" key="4">
    <source>
        <dbReference type="Proteomes" id="UP000292003"/>
    </source>
</evidence>
<feature type="domain" description="Plasmid pRiA4b Orf3-like" evidence="2">
    <location>
        <begin position="212"/>
        <end position="378"/>
    </location>
</feature>
<keyword evidence="4" id="KW-1185">Reference proteome</keyword>
<dbReference type="PANTHER" id="PTHR41878">
    <property type="entry name" value="LEXA REPRESSOR-RELATED"/>
    <property type="match status" value="1"/>
</dbReference>
<dbReference type="InterPro" id="IPR012912">
    <property type="entry name" value="Plasmid_pRiA4b_Orf3-like"/>
</dbReference>
<dbReference type="AlphaFoldDB" id="A0A4Q7IXY0"/>
<evidence type="ECO:0000313" key="3">
    <source>
        <dbReference type="EMBL" id="RZQ59277.1"/>
    </source>
</evidence>
<accession>A0A4Q7IXY0</accession>
<protein>
    <submittedName>
        <fullName evidence="3">DUF1841 family protein</fullName>
    </submittedName>
</protein>
<dbReference type="Proteomes" id="UP000292003">
    <property type="component" value="Unassembled WGS sequence"/>
</dbReference>
<feature type="compositionally biased region" description="Basic residues" evidence="1">
    <location>
        <begin position="1"/>
        <end position="20"/>
    </location>
</feature>
<dbReference type="EMBL" id="SFCC01000027">
    <property type="protein sequence ID" value="RZQ59277.1"/>
    <property type="molecule type" value="Genomic_DNA"/>
</dbReference>
<feature type="region of interest" description="Disordered" evidence="1">
    <location>
        <begin position="1"/>
        <end position="32"/>
    </location>
</feature>
<dbReference type="SUPFAM" id="SSF159941">
    <property type="entry name" value="MM3350-like"/>
    <property type="match status" value="1"/>
</dbReference>
<dbReference type="PANTHER" id="PTHR41878:SF1">
    <property type="entry name" value="TNPR PROTEIN"/>
    <property type="match status" value="1"/>
</dbReference>
<evidence type="ECO:0000256" key="1">
    <source>
        <dbReference type="SAM" id="MobiDB-lite"/>
    </source>
</evidence>
<gene>
    <name evidence="3" type="ORF">EWH70_34935</name>
</gene>
<dbReference type="Gene3D" id="3.10.290.30">
    <property type="entry name" value="MM3350-like"/>
    <property type="match status" value="1"/>
</dbReference>
<comment type="caution">
    <text evidence="3">The sequence shown here is derived from an EMBL/GenBank/DDBJ whole genome shotgun (WGS) entry which is preliminary data.</text>
</comment>